<organism evidence="1 2">
    <name type="scientific">Prorocentrum cordatum</name>
    <dbReference type="NCBI Taxonomy" id="2364126"/>
    <lineage>
        <taxon>Eukaryota</taxon>
        <taxon>Sar</taxon>
        <taxon>Alveolata</taxon>
        <taxon>Dinophyceae</taxon>
        <taxon>Prorocentrales</taxon>
        <taxon>Prorocentraceae</taxon>
        <taxon>Prorocentrum</taxon>
    </lineage>
</organism>
<comment type="caution">
    <text evidence="1">The sequence shown here is derived from an EMBL/GenBank/DDBJ whole genome shotgun (WGS) entry which is preliminary data.</text>
</comment>
<sequence length="144" mass="14824">MAIDDPALIDNVFSMNHAPPNLPIGSCVLVLVDLVPPGYGALLGTPFLQKYVTAFDATPNKEQLAIAKKKKSKPAPVPTPAPAPAASCFAGQGVRCPGAGNMCAGNQCCGRTESSGHRTFPCPSADDVVAAGCETQVKVEDCLN</sequence>
<evidence type="ECO:0000313" key="1">
    <source>
        <dbReference type="EMBL" id="CAK0871206.1"/>
    </source>
</evidence>
<gene>
    <name evidence="1" type="ORF">PCOR1329_LOCUS57105</name>
</gene>
<name>A0ABN9VDL9_9DINO</name>
<proteinExistence type="predicted"/>
<protein>
    <submittedName>
        <fullName evidence="1">Uncharacterized protein</fullName>
    </submittedName>
</protein>
<accession>A0ABN9VDL9</accession>
<evidence type="ECO:0000313" key="2">
    <source>
        <dbReference type="Proteomes" id="UP001189429"/>
    </source>
</evidence>
<dbReference type="Proteomes" id="UP001189429">
    <property type="component" value="Unassembled WGS sequence"/>
</dbReference>
<dbReference type="EMBL" id="CAUYUJ010017045">
    <property type="protein sequence ID" value="CAK0871206.1"/>
    <property type="molecule type" value="Genomic_DNA"/>
</dbReference>
<keyword evidence="2" id="KW-1185">Reference proteome</keyword>
<reference evidence="1" key="1">
    <citation type="submission" date="2023-10" db="EMBL/GenBank/DDBJ databases">
        <authorList>
            <person name="Chen Y."/>
            <person name="Shah S."/>
            <person name="Dougan E. K."/>
            <person name="Thang M."/>
            <person name="Chan C."/>
        </authorList>
    </citation>
    <scope>NUCLEOTIDE SEQUENCE [LARGE SCALE GENOMIC DNA]</scope>
</reference>